<gene>
    <name evidence="1" type="ORF">BK671_09955</name>
</gene>
<evidence type="ECO:0000313" key="2">
    <source>
        <dbReference type="Proteomes" id="UP000285757"/>
    </source>
</evidence>
<evidence type="ECO:0000313" key="1">
    <source>
        <dbReference type="EMBL" id="RON69724.1"/>
    </source>
</evidence>
<reference evidence="1 2" key="1">
    <citation type="submission" date="2016-10" db="EMBL/GenBank/DDBJ databases">
        <title>Comparative genome analysis of multiple Pseudomonas spp. focuses on biocontrol and plant growth promoting traits.</title>
        <authorList>
            <person name="Tao X.-Y."/>
            <person name="Taylor C.G."/>
        </authorList>
    </citation>
    <scope>NUCLEOTIDE SEQUENCE [LARGE SCALE GENOMIC DNA]</scope>
    <source>
        <strain evidence="1 2">24D3</strain>
    </source>
</reference>
<sequence>MNPPDFAEKISEKLADFTPVPVGVSLLAIASGQAPKMSTALTLSRAGSLLQGIVVGRKI</sequence>
<proteinExistence type="predicted"/>
<accession>A0A423LN38</accession>
<dbReference type="AlphaFoldDB" id="A0A423LN38"/>
<dbReference type="EMBL" id="MOBU01000006">
    <property type="protein sequence ID" value="RON69724.1"/>
    <property type="molecule type" value="Genomic_DNA"/>
</dbReference>
<name>A0A423LN38_PSEFL</name>
<dbReference type="Proteomes" id="UP000285757">
    <property type="component" value="Unassembled WGS sequence"/>
</dbReference>
<protein>
    <submittedName>
        <fullName evidence="1">Uncharacterized protein</fullName>
    </submittedName>
</protein>
<organism evidence="1 2">
    <name type="scientific">Pseudomonas fluorescens</name>
    <dbReference type="NCBI Taxonomy" id="294"/>
    <lineage>
        <taxon>Bacteria</taxon>
        <taxon>Pseudomonadati</taxon>
        <taxon>Pseudomonadota</taxon>
        <taxon>Gammaproteobacteria</taxon>
        <taxon>Pseudomonadales</taxon>
        <taxon>Pseudomonadaceae</taxon>
        <taxon>Pseudomonas</taxon>
    </lineage>
</organism>
<comment type="caution">
    <text evidence="1">The sequence shown here is derived from an EMBL/GenBank/DDBJ whole genome shotgun (WGS) entry which is preliminary data.</text>
</comment>